<evidence type="ECO:0000313" key="2">
    <source>
        <dbReference type="Proteomes" id="UP000240493"/>
    </source>
</evidence>
<name>A0A2T3ZAV9_TRIA4</name>
<proteinExistence type="predicted"/>
<gene>
    <name evidence="1" type="ORF">M441DRAFT_379222</name>
</gene>
<dbReference type="AlphaFoldDB" id="A0A2T3ZAV9"/>
<organism evidence="1 2">
    <name type="scientific">Trichoderma asperellum (strain ATCC 204424 / CBS 433.97 / NBRC 101777)</name>
    <dbReference type="NCBI Taxonomy" id="1042311"/>
    <lineage>
        <taxon>Eukaryota</taxon>
        <taxon>Fungi</taxon>
        <taxon>Dikarya</taxon>
        <taxon>Ascomycota</taxon>
        <taxon>Pezizomycotina</taxon>
        <taxon>Sordariomycetes</taxon>
        <taxon>Hypocreomycetidae</taxon>
        <taxon>Hypocreales</taxon>
        <taxon>Hypocreaceae</taxon>
        <taxon>Trichoderma</taxon>
    </lineage>
</organism>
<accession>A0A2T3ZAV9</accession>
<sequence>MNRRLRWDVSPTAETLCPGAVRSVFRIGRFVVHLSQNQCGRPAADCALKIDETSPDAVDCDEQGGATVYLDQAIVLRNSRKPWNRHCEDILTPLLSKMALASLAEHRYPTSATISLFRILCDYNVACCGFESSCVLVCRCARRYALQATRLDSQMRTKTMSLVVNQPVASQPRTVTSRSLC</sequence>
<keyword evidence="2" id="KW-1185">Reference proteome</keyword>
<protein>
    <submittedName>
        <fullName evidence="1">Uncharacterized protein</fullName>
    </submittedName>
</protein>
<dbReference type="Proteomes" id="UP000240493">
    <property type="component" value="Unassembled WGS sequence"/>
</dbReference>
<evidence type="ECO:0000313" key="1">
    <source>
        <dbReference type="EMBL" id="PTB41935.1"/>
    </source>
</evidence>
<reference evidence="1 2" key="1">
    <citation type="submission" date="2016-07" db="EMBL/GenBank/DDBJ databases">
        <title>Multiple horizontal gene transfer events from other fungi enriched the ability of initially mycotrophic Trichoderma (Ascomycota) to feed on dead plant biomass.</title>
        <authorList>
            <consortium name="DOE Joint Genome Institute"/>
            <person name="Aerts A."/>
            <person name="Atanasova L."/>
            <person name="Chenthamara K."/>
            <person name="Zhang J."/>
            <person name="Grujic M."/>
            <person name="Henrissat B."/>
            <person name="Kuo A."/>
            <person name="Salamov A."/>
            <person name="Lipzen A."/>
            <person name="Labutti K."/>
            <person name="Barry K."/>
            <person name="Miao Y."/>
            <person name="Rahimi M.J."/>
            <person name="Shen Q."/>
            <person name="Grigoriev I.V."/>
            <person name="Kubicek C.P."/>
            <person name="Druzhinina I.S."/>
        </authorList>
    </citation>
    <scope>NUCLEOTIDE SEQUENCE [LARGE SCALE GENOMIC DNA]</scope>
    <source>
        <strain evidence="1 2">CBS 433.97</strain>
    </source>
</reference>
<dbReference type="EMBL" id="KZ679260">
    <property type="protein sequence ID" value="PTB41935.1"/>
    <property type="molecule type" value="Genomic_DNA"/>
</dbReference>